<dbReference type="RefSeq" id="WP_052176631.1">
    <property type="nucleotide sequence ID" value="NZ_FNNA01000008.1"/>
</dbReference>
<evidence type="ECO:0000256" key="1">
    <source>
        <dbReference type="SAM" id="MobiDB-lite"/>
    </source>
</evidence>
<dbReference type="GO" id="GO:0005829">
    <property type="term" value="C:cytosol"/>
    <property type="evidence" value="ECO:0007669"/>
    <property type="project" value="TreeGrafter"/>
</dbReference>
<dbReference type="GO" id="GO:0016740">
    <property type="term" value="F:transferase activity"/>
    <property type="evidence" value="ECO:0007669"/>
    <property type="project" value="UniProtKB-KW"/>
</dbReference>
<feature type="compositionally biased region" description="Basic and acidic residues" evidence="1">
    <location>
        <begin position="235"/>
        <end position="245"/>
    </location>
</feature>
<dbReference type="STRING" id="1545044.SAMN05444276_10855"/>
<dbReference type="InterPro" id="IPR029062">
    <property type="entry name" value="Class_I_gatase-like"/>
</dbReference>
<dbReference type="PANTHER" id="PTHR42695">
    <property type="entry name" value="GLUTAMINE AMIDOTRANSFERASE YLR126C-RELATED"/>
    <property type="match status" value="1"/>
</dbReference>
<organism evidence="3 4">
    <name type="scientific">Paracoccus sanguinis</name>
    <dbReference type="NCBI Taxonomy" id="1545044"/>
    <lineage>
        <taxon>Bacteria</taxon>
        <taxon>Pseudomonadati</taxon>
        <taxon>Pseudomonadota</taxon>
        <taxon>Alphaproteobacteria</taxon>
        <taxon>Rhodobacterales</taxon>
        <taxon>Paracoccaceae</taxon>
        <taxon>Paracoccus</taxon>
    </lineage>
</organism>
<dbReference type="InterPro" id="IPR017926">
    <property type="entry name" value="GATASE"/>
</dbReference>
<name>A0A1H3CCZ7_9RHOB</name>
<proteinExistence type="predicted"/>
<evidence type="ECO:0000313" key="4">
    <source>
        <dbReference type="Proteomes" id="UP000182944"/>
    </source>
</evidence>
<sequence length="245" mass="26484">MRIGILKTGQSPEVIRGALGDYDQMFERLLGGRGFDFDSYHVEAMQFPPDVHAADGWLITGSRHGVYEDHPFIPPLEDFIRAAYAAGVPVVGICFGHQIIAQALGGRVEKHKGGWAVGARDYDFAGQTVTLNAWHQDQVVTAPEGAEVVATSPFCANAALLYGNRAYSVQAHPEFPDAFIDGLIEHRGGSVPEPLIKAARARRGSADARLVADRIEAFFRTPRARAPVPAAEPDATARPDRETAA</sequence>
<evidence type="ECO:0000313" key="3">
    <source>
        <dbReference type="EMBL" id="SDX51910.1"/>
    </source>
</evidence>
<dbReference type="Proteomes" id="UP000182944">
    <property type="component" value="Unassembled WGS sequence"/>
</dbReference>
<dbReference type="OrthoDB" id="7365442at2"/>
<keyword evidence="3" id="KW-0315">Glutamine amidotransferase</keyword>
<gene>
    <name evidence="3" type="ORF">SAMN05444276_10855</name>
</gene>
<feature type="compositionally biased region" description="Low complexity" evidence="1">
    <location>
        <begin position="223"/>
        <end position="234"/>
    </location>
</feature>
<keyword evidence="3" id="KW-0808">Transferase</keyword>
<feature type="region of interest" description="Disordered" evidence="1">
    <location>
        <begin position="223"/>
        <end position="245"/>
    </location>
</feature>
<protein>
    <submittedName>
        <fullName evidence="3">GMP synthase-Glutamine amidotransferase</fullName>
    </submittedName>
</protein>
<dbReference type="CDD" id="cd01741">
    <property type="entry name" value="GATase1_1"/>
    <property type="match status" value="1"/>
</dbReference>
<reference evidence="4" key="1">
    <citation type="submission" date="2016-10" db="EMBL/GenBank/DDBJ databases">
        <authorList>
            <person name="Varghese N."/>
            <person name="Submissions S."/>
        </authorList>
    </citation>
    <scope>NUCLEOTIDE SEQUENCE [LARGE SCALE GENOMIC DNA]</scope>
    <source>
        <strain evidence="4">DSM 29303</strain>
    </source>
</reference>
<evidence type="ECO:0000259" key="2">
    <source>
        <dbReference type="Pfam" id="PF00117"/>
    </source>
</evidence>
<dbReference type="Pfam" id="PF00117">
    <property type="entry name" value="GATase"/>
    <property type="match status" value="1"/>
</dbReference>
<dbReference type="SUPFAM" id="SSF52317">
    <property type="entry name" value="Class I glutamine amidotransferase-like"/>
    <property type="match status" value="1"/>
</dbReference>
<feature type="domain" description="Glutamine amidotransferase" evidence="2">
    <location>
        <begin position="55"/>
        <end position="175"/>
    </location>
</feature>
<dbReference type="AlphaFoldDB" id="A0A1H3CCZ7"/>
<keyword evidence="4" id="KW-1185">Reference proteome</keyword>
<dbReference type="InterPro" id="IPR044992">
    <property type="entry name" value="ChyE-like"/>
</dbReference>
<accession>A0A1H3CCZ7</accession>
<dbReference type="Gene3D" id="3.40.50.880">
    <property type="match status" value="1"/>
</dbReference>
<dbReference type="PROSITE" id="PS51273">
    <property type="entry name" value="GATASE_TYPE_1"/>
    <property type="match status" value="1"/>
</dbReference>
<dbReference type="PANTHER" id="PTHR42695:SF5">
    <property type="entry name" value="GLUTAMINE AMIDOTRANSFERASE YLR126C-RELATED"/>
    <property type="match status" value="1"/>
</dbReference>
<dbReference type="EMBL" id="FNNA01000008">
    <property type="protein sequence ID" value="SDX51910.1"/>
    <property type="molecule type" value="Genomic_DNA"/>
</dbReference>